<dbReference type="AlphaFoldDB" id="A0A0J8GC29"/>
<feature type="domain" description="PepSY" evidence="3">
    <location>
        <begin position="61"/>
        <end position="118"/>
    </location>
</feature>
<evidence type="ECO:0000259" key="3">
    <source>
        <dbReference type="Pfam" id="PF03413"/>
    </source>
</evidence>
<dbReference type="Proteomes" id="UP000052258">
    <property type="component" value="Unassembled WGS sequence"/>
</dbReference>
<feature type="chain" id="PRO_5038773125" evidence="2">
    <location>
        <begin position="22"/>
        <end position="201"/>
    </location>
</feature>
<keyword evidence="2" id="KW-0732">Signal</keyword>
<dbReference type="RefSeq" id="WP_059140196.1">
    <property type="nucleotide sequence ID" value="NZ_KQ130619.1"/>
</dbReference>
<feature type="compositionally biased region" description="Polar residues" evidence="1">
    <location>
        <begin position="178"/>
        <end position="187"/>
    </location>
</feature>
<feature type="compositionally biased region" description="Low complexity" evidence="1">
    <location>
        <begin position="31"/>
        <end position="53"/>
    </location>
</feature>
<evidence type="ECO:0000313" key="4">
    <source>
        <dbReference type="EMBL" id="KMT58489.1"/>
    </source>
</evidence>
<dbReference type="PATRIC" id="fig|1430899.3.peg.2364"/>
<evidence type="ECO:0000313" key="5">
    <source>
        <dbReference type="Proteomes" id="UP000052258"/>
    </source>
</evidence>
<keyword evidence="4" id="KW-0449">Lipoprotein</keyword>
<accession>A0A0J8GC29</accession>
<dbReference type="Gene3D" id="3.10.450.40">
    <property type="match status" value="2"/>
</dbReference>
<keyword evidence="5" id="KW-1185">Reference proteome</keyword>
<feature type="region of interest" description="Disordered" evidence="1">
    <location>
        <begin position="25"/>
        <end position="57"/>
    </location>
</feature>
<reference evidence="4 5" key="1">
    <citation type="journal article" date="2015" name="Genome Biol. Evol.">
        <title>Comparative Genomics of Listeria Sensu Lato: Genus-Wide Differences in Evolutionary Dynamics and the Progressive Gain of Complex, Potentially Pathogenicity-Related Traits through Lateral Gene Transfer.</title>
        <authorList>
            <person name="Chiara M."/>
            <person name="Caruso M."/>
            <person name="D'Erchia A.M."/>
            <person name="Manzari C."/>
            <person name="Fraccalvieri R."/>
            <person name="Goffredo E."/>
            <person name="Latorre L."/>
            <person name="Miccolupo A."/>
            <person name="Padalino I."/>
            <person name="Santagada G."/>
            <person name="Chiocco D."/>
            <person name="Pesole G."/>
            <person name="Horner D.S."/>
            <person name="Parisi A."/>
        </authorList>
    </citation>
    <scope>NUCLEOTIDE SEQUENCE [LARGE SCALE GENOMIC DNA]</scope>
    <source>
        <strain evidence="4 5">1991</strain>
    </source>
</reference>
<feature type="domain" description="PepSY" evidence="3">
    <location>
        <begin position="142"/>
        <end position="199"/>
    </location>
</feature>
<dbReference type="EMBL" id="AZHO01000030">
    <property type="protein sequence ID" value="KMT58489.1"/>
    <property type="molecule type" value="Genomic_DNA"/>
</dbReference>
<proteinExistence type="predicted"/>
<feature type="region of interest" description="Disordered" evidence="1">
    <location>
        <begin position="178"/>
        <end position="201"/>
    </location>
</feature>
<protein>
    <submittedName>
        <fullName evidence="4">Putative lipoprotein</fullName>
    </submittedName>
</protein>
<evidence type="ECO:0000256" key="2">
    <source>
        <dbReference type="SAM" id="SignalP"/>
    </source>
</evidence>
<name>A0A0J8GC29_9LIST</name>
<dbReference type="Pfam" id="PF03413">
    <property type="entry name" value="PepSY"/>
    <property type="match status" value="2"/>
</dbReference>
<dbReference type="PROSITE" id="PS51257">
    <property type="entry name" value="PROKAR_LIPOPROTEIN"/>
    <property type="match status" value="1"/>
</dbReference>
<dbReference type="InterPro" id="IPR025711">
    <property type="entry name" value="PepSY"/>
</dbReference>
<comment type="caution">
    <text evidence="4">The sequence shown here is derived from an EMBL/GenBank/DDBJ whole genome shotgun (WGS) entry which is preliminary data.</text>
</comment>
<dbReference type="OrthoDB" id="2366021at2"/>
<feature type="signal peptide" evidence="2">
    <location>
        <begin position="1"/>
        <end position="21"/>
    </location>
</feature>
<evidence type="ECO:0000256" key="1">
    <source>
        <dbReference type="SAM" id="MobiDB-lite"/>
    </source>
</evidence>
<sequence length="201" mass="21943">MNTYKIAGVVATLALSVGLLAACGDNDDKQSNNNNNTNYSSKKSSDKTTSQQDLNGKSFNLSMDDAIKMFQDKNKEADLTSVKLEYENGKAVYKIEGADNMKDYEMVFDADSKEVLEDKAESMDTDDKNDVQNDKINMAGIISMDEAMQKATAESDGAVTSIELERSFNDTVYSVSIENGTNESDVTVNAKDGSVMNVEND</sequence>
<gene>
    <name evidence="4" type="ORF">X560_2315</name>
</gene>
<organism evidence="4 5">
    <name type="scientific">Listeria fleischmannii 1991</name>
    <dbReference type="NCBI Taxonomy" id="1430899"/>
    <lineage>
        <taxon>Bacteria</taxon>
        <taxon>Bacillati</taxon>
        <taxon>Bacillota</taxon>
        <taxon>Bacilli</taxon>
        <taxon>Bacillales</taxon>
        <taxon>Listeriaceae</taxon>
        <taxon>Listeria</taxon>
    </lineage>
</organism>